<organism evidence="5">
    <name type="scientific">Picea glauca</name>
    <name type="common">White spruce</name>
    <name type="synonym">Pinus glauca</name>
    <dbReference type="NCBI Taxonomy" id="3330"/>
    <lineage>
        <taxon>Eukaryota</taxon>
        <taxon>Viridiplantae</taxon>
        <taxon>Streptophyta</taxon>
        <taxon>Embryophyta</taxon>
        <taxon>Tracheophyta</taxon>
        <taxon>Spermatophyta</taxon>
        <taxon>Pinopsida</taxon>
        <taxon>Pinidae</taxon>
        <taxon>Conifers I</taxon>
        <taxon>Pinales</taxon>
        <taxon>Pinaceae</taxon>
        <taxon>Picea</taxon>
    </lineage>
</organism>
<feature type="domain" description="Large ribosomal subunit protein uL2 C-terminal" evidence="4">
    <location>
        <begin position="1"/>
        <end position="39"/>
    </location>
</feature>
<dbReference type="InterPro" id="IPR022669">
    <property type="entry name" value="Ribosomal_uL2_C"/>
</dbReference>
<evidence type="ECO:0000259" key="4">
    <source>
        <dbReference type="Pfam" id="PF03947"/>
    </source>
</evidence>
<reference evidence="5" key="1">
    <citation type="journal article" date="2015" name="Genome Biol. Evol.">
        <title>Organellar Genomes of White Spruce (Picea glauca): Assembly and Annotation.</title>
        <authorList>
            <person name="Jackman S.D."/>
            <person name="Warren R.L."/>
            <person name="Gibb E.A."/>
            <person name="Vandervalk B.P."/>
            <person name="Mohamadi H."/>
            <person name="Chu J."/>
            <person name="Raymond A."/>
            <person name="Pleasance S."/>
            <person name="Coope R."/>
            <person name="Wildung M.R."/>
            <person name="Ritland C.E."/>
            <person name="Bousquet J."/>
            <person name="Jones S.J."/>
            <person name="Bohlmann J."/>
            <person name="Birol I."/>
        </authorList>
    </citation>
    <scope>NUCLEOTIDE SEQUENCE [LARGE SCALE GENOMIC DNA]</scope>
    <source>
        <tissue evidence="5">Flushing bud</tissue>
    </source>
</reference>
<dbReference type="InterPro" id="IPR014722">
    <property type="entry name" value="Rib_uL2_dom2"/>
</dbReference>
<proteinExistence type="inferred from homology"/>
<name>A0A117NJ02_PICGL</name>
<comment type="similarity">
    <text evidence="1">Belongs to the universal ribosomal protein uL2 family.</text>
</comment>
<protein>
    <submittedName>
        <fullName evidence="5">Ribosomal protein L2</fullName>
    </submittedName>
</protein>
<evidence type="ECO:0000256" key="3">
    <source>
        <dbReference type="ARBA" id="ARBA00023274"/>
    </source>
</evidence>
<gene>
    <name evidence="5" type="primary">rpl2</name>
    <name evidence="5" type="ORF">ABT39_MTgene564</name>
</gene>
<keyword evidence="5" id="KW-0496">Mitochondrion</keyword>
<keyword evidence="2 5" id="KW-0689">Ribosomal protein</keyword>
<evidence type="ECO:0000256" key="1">
    <source>
        <dbReference type="ARBA" id="ARBA00005636"/>
    </source>
</evidence>
<keyword evidence="3" id="KW-0687">Ribonucleoprotein</keyword>
<dbReference type="SUPFAM" id="SSF50104">
    <property type="entry name" value="Translation proteins SH3-like domain"/>
    <property type="match status" value="1"/>
</dbReference>
<accession>A0A117NJ02</accession>
<dbReference type="GO" id="GO:0003735">
    <property type="term" value="F:structural constituent of ribosome"/>
    <property type="evidence" value="ECO:0007669"/>
    <property type="project" value="InterPro"/>
</dbReference>
<sequence length="193" mass="21560">MPLGTAIHNIEITLGKGGQLARAAGAVAKLIAKEGKSSYFVVESRIIVYEVISFVMFSVRAKFINFNQEQDEEDLTCPLCKTGIERVNHLFLSCNFTQVLWRHSSWPLDIAVFADKPIKDWIATILSPHETDAIPQDQASDFLLFAALAFDSIWFARKRAVHCGESTQAMTLVNSTHRTFLEHKAAWTGSVSM</sequence>
<dbReference type="GO" id="GO:0005840">
    <property type="term" value="C:ribosome"/>
    <property type="evidence" value="ECO:0007669"/>
    <property type="project" value="UniProtKB-KW"/>
</dbReference>
<dbReference type="GO" id="GO:0006412">
    <property type="term" value="P:translation"/>
    <property type="evidence" value="ECO:0007669"/>
    <property type="project" value="InterPro"/>
</dbReference>
<geneLocation type="mitochondrion" evidence="5"/>
<evidence type="ECO:0000313" key="5">
    <source>
        <dbReference type="EMBL" id="KUM50720.1"/>
    </source>
</evidence>
<comment type="caution">
    <text evidence="5">The sequence shown here is derived from an EMBL/GenBank/DDBJ whole genome shotgun (WGS) entry which is preliminary data.</text>
</comment>
<dbReference type="Gene3D" id="2.30.30.30">
    <property type="match status" value="1"/>
</dbReference>
<dbReference type="EMBL" id="LKAM01000001">
    <property type="protein sequence ID" value="KUM50720.1"/>
    <property type="molecule type" value="Genomic_DNA"/>
</dbReference>
<evidence type="ECO:0000256" key="2">
    <source>
        <dbReference type="ARBA" id="ARBA00022980"/>
    </source>
</evidence>
<dbReference type="Pfam" id="PF03947">
    <property type="entry name" value="Ribosomal_L2_C"/>
    <property type="match status" value="1"/>
</dbReference>
<dbReference type="GO" id="GO:1990904">
    <property type="term" value="C:ribonucleoprotein complex"/>
    <property type="evidence" value="ECO:0007669"/>
    <property type="project" value="UniProtKB-KW"/>
</dbReference>
<dbReference type="InterPro" id="IPR008991">
    <property type="entry name" value="Translation_prot_SH3-like_sf"/>
</dbReference>
<dbReference type="AlphaFoldDB" id="A0A117NJ02"/>